<evidence type="ECO:0000313" key="2">
    <source>
        <dbReference type="EMBL" id="RZF46995.1"/>
    </source>
</evidence>
<evidence type="ECO:0000256" key="1">
    <source>
        <dbReference type="SAM" id="MobiDB-lite"/>
    </source>
</evidence>
<dbReference type="OrthoDB" id="10015795at2759"/>
<organism evidence="2 3">
    <name type="scientific">Laodelphax striatellus</name>
    <name type="common">Small brown planthopper</name>
    <name type="synonym">Delphax striatella</name>
    <dbReference type="NCBI Taxonomy" id="195883"/>
    <lineage>
        <taxon>Eukaryota</taxon>
        <taxon>Metazoa</taxon>
        <taxon>Ecdysozoa</taxon>
        <taxon>Arthropoda</taxon>
        <taxon>Hexapoda</taxon>
        <taxon>Insecta</taxon>
        <taxon>Pterygota</taxon>
        <taxon>Neoptera</taxon>
        <taxon>Paraneoptera</taxon>
        <taxon>Hemiptera</taxon>
        <taxon>Auchenorrhyncha</taxon>
        <taxon>Fulgoroidea</taxon>
        <taxon>Delphacidae</taxon>
        <taxon>Criomorphinae</taxon>
        <taxon>Laodelphax</taxon>
    </lineage>
</organism>
<dbReference type="STRING" id="195883.A0A482XLL5"/>
<accession>A0A482XLL5</accession>
<evidence type="ECO:0008006" key="4">
    <source>
        <dbReference type="Google" id="ProtNLM"/>
    </source>
</evidence>
<dbReference type="InParanoid" id="A0A482XLL5"/>
<reference evidence="2 3" key="1">
    <citation type="journal article" date="2017" name="Gigascience">
        <title>Genome sequence of the small brown planthopper, Laodelphax striatellus.</title>
        <authorList>
            <person name="Zhu J."/>
            <person name="Jiang F."/>
            <person name="Wang X."/>
            <person name="Yang P."/>
            <person name="Bao Y."/>
            <person name="Zhao W."/>
            <person name="Wang W."/>
            <person name="Lu H."/>
            <person name="Wang Q."/>
            <person name="Cui N."/>
            <person name="Li J."/>
            <person name="Chen X."/>
            <person name="Luo L."/>
            <person name="Yu J."/>
            <person name="Kang L."/>
            <person name="Cui F."/>
        </authorList>
    </citation>
    <scope>NUCLEOTIDE SEQUENCE [LARGE SCALE GENOMIC DNA]</scope>
    <source>
        <strain evidence="2">Lst14</strain>
    </source>
</reference>
<dbReference type="PANTHER" id="PTHR33053">
    <property type="entry name" value="PROTEIN, PUTATIVE-RELATED"/>
    <property type="match status" value="1"/>
</dbReference>
<evidence type="ECO:0000313" key="3">
    <source>
        <dbReference type="Proteomes" id="UP000291343"/>
    </source>
</evidence>
<name>A0A482XLL5_LAOST</name>
<comment type="caution">
    <text evidence="2">The sequence shown here is derived from an EMBL/GenBank/DDBJ whole genome shotgun (WGS) entry which is preliminary data.</text>
</comment>
<gene>
    <name evidence="2" type="ORF">LSTR_LSTR011858</name>
</gene>
<proteinExistence type="predicted"/>
<feature type="region of interest" description="Disordered" evidence="1">
    <location>
        <begin position="1"/>
        <end position="41"/>
    </location>
</feature>
<dbReference type="EMBL" id="QKKF02005135">
    <property type="protein sequence ID" value="RZF46995.1"/>
    <property type="molecule type" value="Genomic_DNA"/>
</dbReference>
<protein>
    <recommendedName>
        <fullName evidence="4">Transposase domain-containing protein</fullName>
    </recommendedName>
</protein>
<keyword evidence="3" id="KW-1185">Reference proteome</keyword>
<dbReference type="AlphaFoldDB" id="A0A482XLL5"/>
<sequence length="638" mass="72386">MSSSNADVRGMSPIMLSPEYYESSHQEETPSSPEAESSKESLNFAKEHEDKFSLDSFKNDLSYWCVNENINHKSVNSLLKILKSVPDLNSLPDDARTLLKTPRCTAVRPLGSGEYIYLGIENGLKNTLKSVQVSGEITELKLLINIDGLPVSKSSGGQMWPQLGKIRSIKSSPVFVIGLYYGNEKPSDSNEFMSSLVDELNFLFENGFYLNGLSFKLSHVGFVCDMPAKAFVLKIKGHTGFFSCTRCTVEGKSINNRMCFTDLNCSSRTHESFCSMSQEEHHIGATVLTSLNHIDLISSFSLDYMHLVCLGVMKKLILLWLKGELQYRFPHRQVQNLSDRLVSLKKFIPSEFARKPRPLFEVSRWKATEFRQFLLYTGVVVLPPFLSSEMMTNFMSLHVSLTILLKDNKGQQHITDYAKALLKFFVEGFGKIYGKQFVSQNVHGLIHLADDVSTFGPLDECSAFPFESYMQMIKKSLRKSEKPVQQFVRRLKEKESICQSEPRSPLKDMPTLKKKHEDGPLTLYCQNPQYKEIVLDNFKLSTVEQDSCCGLKDKTIVKVKNFCYNSKMCCMVVVGRTFSIVGDLYEKPTLSSNLGTYVVKLNTTLKSWPVSEIERKYVQFPHGKDSFIVIPLIHSDIH</sequence>
<dbReference type="Proteomes" id="UP000291343">
    <property type="component" value="Unassembled WGS sequence"/>
</dbReference>